<keyword evidence="3" id="KW-1185">Reference proteome</keyword>
<name>A0A518CRW7_9PLAN</name>
<accession>A0A518CRW7</accession>
<evidence type="ECO:0008006" key="4">
    <source>
        <dbReference type="Google" id="ProtNLM"/>
    </source>
</evidence>
<dbReference type="EMBL" id="CP036281">
    <property type="protein sequence ID" value="QDU81969.1"/>
    <property type="molecule type" value="Genomic_DNA"/>
</dbReference>
<reference evidence="2 3" key="1">
    <citation type="submission" date="2019-02" db="EMBL/GenBank/DDBJ databases">
        <title>Deep-cultivation of Planctomycetes and their phenomic and genomic characterization uncovers novel biology.</title>
        <authorList>
            <person name="Wiegand S."/>
            <person name="Jogler M."/>
            <person name="Boedeker C."/>
            <person name="Pinto D."/>
            <person name="Vollmers J."/>
            <person name="Rivas-Marin E."/>
            <person name="Kohn T."/>
            <person name="Peeters S.H."/>
            <person name="Heuer A."/>
            <person name="Rast P."/>
            <person name="Oberbeckmann S."/>
            <person name="Bunk B."/>
            <person name="Jeske O."/>
            <person name="Meyerdierks A."/>
            <person name="Storesund J.E."/>
            <person name="Kallscheuer N."/>
            <person name="Luecker S."/>
            <person name="Lage O.M."/>
            <person name="Pohl T."/>
            <person name="Merkel B.J."/>
            <person name="Hornburger P."/>
            <person name="Mueller R.-W."/>
            <person name="Bruemmer F."/>
            <person name="Labrenz M."/>
            <person name="Spormann A.M."/>
            <person name="Op den Camp H."/>
            <person name="Overmann J."/>
            <person name="Amann R."/>
            <person name="Jetten M.S.M."/>
            <person name="Mascher T."/>
            <person name="Medema M.H."/>
            <person name="Devos D.P."/>
            <person name="Kaster A.-K."/>
            <person name="Ovreas L."/>
            <person name="Rohde M."/>
            <person name="Galperin M.Y."/>
            <person name="Jogler C."/>
        </authorList>
    </citation>
    <scope>NUCLEOTIDE SEQUENCE [LARGE SCALE GENOMIC DNA]</scope>
    <source>
        <strain evidence="2 3">Pla110</strain>
    </source>
</reference>
<dbReference type="OrthoDB" id="223245at2"/>
<evidence type="ECO:0000313" key="3">
    <source>
        <dbReference type="Proteomes" id="UP000317178"/>
    </source>
</evidence>
<keyword evidence="1" id="KW-0472">Membrane</keyword>
<dbReference type="RefSeq" id="WP_144997758.1">
    <property type="nucleotide sequence ID" value="NZ_CP036281.1"/>
</dbReference>
<organism evidence="2 3">
    <name type="scientific">Polystyrenella longa</name>
    <dbReference type="NCBI Taxonomy" id="2528007"/>
    <lineage>
        <taxon>Bacteria</taxon>
        <taxon>Pseudomonadati</taxon>
        <taxon>Planctomycetota</taxon>
        <taxon>Planctomycetia</taxon>
        <taxon>Planctomycetales</taxon>
        <taxon>Planctomycetaceae</taxon>
        <taxon>Polystyrenella</taxon>
    </lineage>
</organism>
<keyword evidence="1" id="KW-0812">Transmembrane</keyword>
<evidence type="ECO:0000313" key="2">
    <source>
        <dbReference type="EMBL" id="QDU81969.1"/>
    </source>
</evidence>
<keyword evidence="1" id="KW-1133">Transmembrane helix</keyword>
<dbReference type="AlphaFoldDB" id="A0A518CRW7"/>
<evidence type="ECO:0000256" key="1">
    <source>
        <dbReference type="SAM" id="Phobius"/>
    </source>
</evidence>
<dbReference type="KEGG" id="plon:Pla110_37210"/>
<sequence length="526" mass="59896">MLERFFKSRWVKYPFYLLFSIFLFVPLRLIYYHVVGQKIIVSKETTYLVEPVLDPETLNFVKALNTIASEGVTPQNNAAVPLMEAFGPGIIPAENRDDFFNELEMPVPPEEGDYLVLLEQYESEVLKDEIALIDQFDLHQEEASRRPWNRDEFPDISDWIDRNEIPLQVISEGMAREHFYVPILEASDSSFGRLFSSQLPVQQSSRAIGSLLNARSIRELEEEKVDAAIDDFLTVHRLASHIKKNGSWVINSVGMSLEAIVFEGEQALLSSGKLDLAQVILFQHELNALPDPPTLVEIIGGTERASSIDQALHFTQSSAAQEQNDDEQKRFQYPASLDINYLLRKINQKIDHQVVALGKETYRERLLALEKLEEELFQVSYSKMLYGTLTRTMVADLLVDSVLLGPLIMGSSLHSSWGQTYCRRRMLSIGLELEKYRLKQGNFPESLDPLKANLPAETFLDYFSDQPLLYQKTERGYVLYSIGQNLIDDGGEPRGEPAMVDGRLQRSTTDDIVLKIELKRKPAIAE</sequence>
<proteinExistence type="predicted"/>
<gene>
    <name evidence="2" type="ORF">Pla110_37210</name>
</gene>
<protein>
    <recommendedName>
        <fullName evidence="4">Bacterial type II secretion system protein G</fullName>
    </recommendedName>
</protein>
<dbReference type="Proteomes" id="UP000317178">
    <property type="component" value="Chromosome"/>
</dbReference>
<feature type="transmembrane region" description="Helical" evidence="1">
    <location>
        <begin position="15"/>
        <end position="34"/>
    </location>
</feature>